<feature type="transmembrane region" description="Helical" evidence="3">
    <location>
        <begin position="26"/>
        <end position="52"/>
    </location>
</feature>
<comment type="similarity">
    <text evidence="2">Belongs to the band 7/mec-2 family.</text>
</comment>
<dbReference type="SUPFAM" id="SSF117892">
    <property type="entry name" value="Band 7/SPFH domain"/>
    <property type="match status" value="1"/>
</dbReference>
<dbReference type="Gene3D" id="3.30.479.30">
    <property type="entry name" value="Band 7 domain"/>
    <property type="match status" value="1"/>
</dbReference>
<organism evidence="5 6">
    <name type="scientific">Zestosphaera tikiterensis</name>
    <dbReference type="NCBI Taxonomy" id="1973259"/>
    <lineage>
        <taxon>Archaea</taxon>
        <taxon>Thermoproteota</taxon>
        <taxon>Thermoprotei</taxon>
        <taxon>Desulfurococcales</taxon>
        <taxon>Desulfurococcaceae</taxon>
        <taxon>Zestosphaera</taxon>
    </lineage>
</organism>
<dbReference type="PANTHER" id="PTHR10264:SF19">
    <property type="entry name" value="AT06885P-RELATED"/>
    <property type="match status" value="1"/>
</dbReference>
<dbReference type="InterPro" id="IPR001107">
    <property type="entry name" value="Band_7"/>
</dbReference>
<proteinExistence type="inferred from homology"/>
<evidence type="ECO:0000259" key="4">
    <source>
        <dbReference type="SMART" id="SM00244"/>
    </source>
</evidence>
<keyword evidence="3" id="KW-0812">Transmembrane</keyword>
<evidence type="ECO:0000256" key="2">
    <source>
        <dbReference type="ARBA" id="ARBA00008164"/>
    </source>
</evidence>
<dbReference type="GO" id="GO:0005886">
    <property type="term" value="C:plasma membrane"/>
    <property type="evidence" value="ECO:0007669"/>
    <property type="project" value="InterPro"/>
</dbReference>
<dbReference type="PANTHER" id="PTHR10264">
    <property type="entry name" value="BAND 7 PROTEIN-RELATED"/>
    <property type="match status" value="1"/>
</dbReference>
<name>A0A2R7Y514_9CREN</name>
<evidence type="ECO:0000313" key="6">
    <source>
        <dbReference type="Proteomes" id="UP000244093"/>
    </source>
</evidence>
<dbReference type="GO" id="GO:0098552">
    <property type="term" value="C:side of membrane"/>
    <property type="evidence" value="ECO:0007669"/>
    <property type="project" value="UniProtKB-ARBA"/>
</dbReference>
<dbReference type="InterPro" id="IPR001972">
    <property type="entry name" value="Stomatin_HflK_fam"/>
</dbReference>
<dbReference type="Pfam" id="PF01145">
    <property type="entry name" value="Band_7"/>
    <property type="match status" value="1"/>
</dbReference>
<evidence type="ECO:0000256" key="1">
    <source>
        <dbReference type="ARBA" id="ARBA00004167"/>
    </source>
</evidence>
<dbReference type="PRINTS" id="PR00721">
    <property type="entry name" value="STOMATIN"/>
</dbReference>
<comment type="caution">
    <text evidence="5">The sequence shown here is derived from an EMBL/GenBank/DDBJ whole genome shotgun (WGS) entry which is preliminary data.</text>
</comment>
<feature type="domain" description="Band 7" evidence="4">
    <location>
        <begin position="53"/>
        <end position="210"/>
    </location>
</feature>
<dbReference type="SMART" id="SM00244">
    <property type="entry name" value="PHB"/>
    <property type="match status" value="1"/>
</dbReference>
<accession>A0A2R7Y514</accession>
<reference evidence="5" key="1">
    <citation type="submission" date="2017-04" db="EMBL/GenBank/DDBJ databases">
        <authorList>
            <person name="Afonso C.L."/>
            <person name="Miller P.J."/>
            <person name="Scott M.A."/>
            <person name="Spackman E."/>
            <person name="Goraichik I."/>
            <person name="Dimitrov K.M."/>
            <person name="Suarez D.L."/>
            <person name="Swayne D.E."/>
        </authorList>
    </citation>
    <scope>NUCLEOTIDE SEQUENCE</scope>
    <source>
        <strain evidence="5">NZ3</strain>
    </source>
</reference>
<gene>
    <name evidence="5" type="ORF">B7O98_07825</name>
</gene>
<dbReference type="EMBL" id="NBVN01000004">
    <property type="protein sequence ID" value="PUA32604.1"/>
    <property type="molecule type" value="Genomic_DNA"/>
</dbReference>
<sequence length="317" mass="35690">MKKTIRKHHSDPNPKRNRFKLKHGNVVRWYFVDLLSLVILLVFVVIIAAIVLSHIKVIPEYKRLVVFRLGKIVGVKGPGLVFLVPIIDRGVWVDLREMVLDIPPQTCITKDNAPVNIDLLIYMKVFDPELAVKSVENFIMASTGIAVTTLRAIVGDLLLDDVLARRDYINQALRAKLDEVTDRWGIKITSVEIKEIKPPAEVQEAMIKQMAAERSKRAMILEAEGKKQSAILEAEGYREARIKKAEGDMQAAILEAEGRKKAMLELDEAAKALSPNTMLLMYYDTLKKIAESPASKILIPLEISKFLARLEEFLGGK</sequence>
<comment type="subcellular location">
    <subcellularLocation>
        <location evidence="1">Membrane</location>
        <topology evidence="1">Single-pass membrane protein</topology>
    </subcellularLocation>
</comment>
<dbReference type="AlphaFoldDB" id="A0A2R7Y514"/>
<dbReference type="FunFam" id="3.30.479.30:FF:000004">
    <property type="entry name" value="Putative membrane protease family, stomatin"/>
    <property type="match status" value="1"/>
</dbReference>
<dbReference type="Proteomes" id="UP000244093">
    <property type="component" value="Unassembled WGS sequence"/>
</dbReference>
<keyword evidence="3" id="KW-0472">Membrane</keyword>
<reference evidence="5" key="2">
    <citation type="journal article" date="2018" name="Syst. Appl. Microbiol.">
        <title>A new symbiotic nanoarchaeote (Candidatus Nanoclepta minutus) and its host (Zestosphaera tikiterensis gen. nov., sp. nov.) from a New Zealand hot spring.</title>
        <authorList>
            <person name="St John E."/>
            <person name="Liu Y."/>
            <person name="Podar M."/>
            <person name="Stott M.B."/>
            <person name="Meneghin J."/>
            <person name="Chen Z."/>
            <person name="Lagutin K."/>
            <person name="Mitchell K."/>
            <person name="Reysenbach A.L."/>
        </authorList>
    </citation>
    <scope>NUCLEOTIDE SEQUENCE [LARGE SCALE GENOMIC DNA]</scope>
    <source>
        <strain evidence="5">NZ3</strain>
    </source>
</reference>
<dbReference type="InterPro" id="IPR036013">
    <property type="entry name" value="Band_7/SPFH_dom_sf"/>
</dbReference>
<keyword evidence="3" id="KW-1133">Transmembrane helix</keyword>
<evidence type="ECO:0000256" key="3">
    <source>
        <dbReference type="SAM" id="Phobius"/>
    </source>
</evidence>
<evidence type="ECO:0000313" key="5">
    <source>
        <dbReference type="EMBL" id="PUA32604.1"/>
    </source>
</evidence>
<protein>
    <recommendedName>
        <fullName evidence="4">Band 7 domain-containing protein</fullName>
    </recommendedName>
</protein>
<dbReference type="InterPro" id="IPR043202">
    <property type="entry name" value="Band-7_stomatin-like"/>
</dbReference>